<dbReference type="FunFam" id="3.30.70.3160:FF:000001">
    <property type="entry name" value="Probable tRNA pseudouridine synthase D"/>
    <property type="match status" value="1"/>
</dbReference>
<feature type="active site" description="Nucleophile" evidence="4">
    <location>
        <position position="86"/>
    </location>
</feature>
<dbReference type="HAMAP" id="MF_01082">
    <property type="entry name" value="TruD"/>
    <property type="match status" value="1"/>
</dbReference>
<evidence type="ECO:0000313" key="6">
    <source>
        <dbReference type="EMBL" id="RQD79807.1"/>
    </source>
</evidence>
<dbReference type="FunFam" id="3.30.2350.20:FF:000023">
    <property type="entry name" value="Probable tRNA pseudouridine synthase D"/>
    <property type="match status" value="1"/>
</dbReference>
<dbReference type="Pfam" id="PF01142">
    <property type="entry name" value="TruD"/>
    <property type="match status" value="1"/>
</dbReference>
<evidence type="ECO:0000259" key="5">
    <source>
        <dbReference type="PROSITE" id="PS50984"/>
    </source>
</evidence>
<dbReference type="Proteomes" id="UP000284763">
    <property type="component" value="Unassembled WGS sequence"/>
</dbReference>
<dbReference type="InterPro" id="IPR020119">
    <property type="entry name" value="PsdUridine_synth_TruD_CS"/>
</dbReference>
<feature type="domain" description="TRUD" evidence="5">
    <location>
        <begin position="165"/>
        <end position="390"/>
    </location>
</feature>
<dbReference type="GO" id="GO:0160150">
    <property type="term" value="F:tRNA pseudouridine(13) synthase activity"/>
    <property type="evidence" value="ECO:0007669"/>
    <property type="project" value="UniProtKB-EC"/>
</dbReference>
<reference evidence="6 7" key="1">
    <citation type="submission" date="2018-08" db="EMBL/GenBank/DDBJ databases">
        <title>The metabolism and importance of syntrophic acetate oxidation coupled to methane or sulfide production in haloalkaline environments.</title>
        <authorList>
            <person name="Timmers P.H.A."/>
            <person name="Vavourakis C.D."/>
            <person name="Sorokin D.Y."/>
            <person name="Sinninghe Damste J.S."/>
            <person name="Muyzer G."/>
            <person name="Stams A.J.M."/>
            <person name="Plugge C.M."/>
        </authorList>
    </citation>
    <scope>NUCLEOTIDE SEQUENCE [LARGE SCALE GENOMIC DNA]</scope>
    <source>
        <strain evidence="6">MSAO_Arc3</strain>
    </source>
</reference>
<dbReference type="PROSITE" id="PS01268">
    <property type="entry name" value="UPF0024"/>
    <property type="match status" value="1"/>
</dbReference>
<accession>A0A424YLD8</accession>
<dbReference type="PIRSF" id="PIRSF037016">
    <property type="entry name" value="Pseudouridin_synth_euk_prd"/>
    <property type="match status" value="1"/>
</dbReference>
<comment type="caution">
    <text evidence="6">The sequence shown here is derived from an EMBL/GenBank/DDBJ whole genome shotgun (WGS) entry which is preliminary data.</text>
</comment>
<evidence type="ECO:0000256" key="1">
    <source>
        <dbReference type="ARBA" id="ARBA00007953"/>
    </source>
</evidence>
<dbReference type="GO" id="GO:0031119">
    <property type="term" value="P:tRNA pseudouridine synthesis"/>
    <property type="evidence" value="ECO:0007669"/>
    <property type="project" value="UniProtKB-UniRule"/>
</dbReference>
<dbReference type="Gene3D" id="1.10.1510.30">
    <property type="match status" value="1"/>
</dbReference>
<dbReference type="CDD" id="cd02577">
    <property type="entry name" value="PSTD1"/>
    <property type="match status" value="1"/>
</dbReference>
<dbReference type="PANTHER" id="PTHR13326:SF21">
    <property type="entry name" value="PSEUDOURIDYLATE SYNTHASE PUS7L"/>
    <property type="match status" value="1"/>
</dbReference>
<organism evidence="6 7">
    <name type="scientific">Methanosalsum natronophilum</name>
    <dbReference type="NCBI Taxonomy" id="768733"/>
    <lineage>
        <taxon>Archaea</taxon>
        <taxon>Methanobacteriati</taxon>
        <taxon>Methanobacteriota</taxon>
        <taxon>Stenosarchaea group</taxon>
        <taxon>Methanomicrobia</taxon>
        <taxon>Methanosarcinales</taxon>
        <taxon>Methanosarcinaceae</taxon>
        <taxon>Methanosalsum</taxon>
    </lineage>
</organism>
<keyword evidence="3 4" id="KW-0413">Isomerase</keyword>
<dbReference type="InterPro" id="IPR001656">
    <property type="entry name" value="PsdUridine_synth_TruD"/>
</dbReference>
<dbReference type="AlphaFoldDB" id="A0A424YLD8"/>
<dbReference type="PANTHER" id="PTHR13326">
    <property type="entry name" value="TRNA PSEUDOURIDINE SYNTHASE D"/>
    <property type="match status" value="1"/>
</dbReference>
<dbReference type="GO" id="GO:0003723">
    <property type="term" value="F:RNA binding"/>
    <property type="evidence" value="ECO:0007669"/>
    <property type="project" value="InterPro"/>
</dbReference>
<dbReference type="Gene3D" id="3.30.2350.20">
    <property type="entry name" value="TruD, catalytic domain"/>
    <property type="match status" value="1"/>
</dbReference>
<keyword evidence="2 4" id="KW-0819">tRNA processing</keyword>
<dbReference type="Gene3D" id="3.30.70.3160">
    <property type="match status" value="1"/>
</dbReference>
<comment type="similarity">
    <text evidence="1 4">Belongs to the pseudouridine synthase TruD family.</text>
</comment>
<dbReference type="PROSITE" id="PS50984">
    <property type="entry name" value="TRUD"/>
    <property type="match status" value="1"/>
</dbReference>
<dbReference type="EMBL" id="QZAB01000594">
    <property type="protein sequence ID" value="RQD79807.1"/>
    <property type="molecule type" value="Genomic_DNA"/>
</dbReference>
<comment type="catalytic activity">
    <reaction evidence="4">
        <text>uridine(13) in tRNA = pseudouridine(13) in tRNA</text>
        <dbReference type="Rhea" id="RHEA:42540"/>
        <dbReference type="Rhea" id="RHEA-COMP:10105"/>
        <dbReference type="Rhea" id="RHEA-COMP:10106"/>
        <dbReference type="ChEBI" id="CHEBI:65314"/>
        <dbReference type="ChEBI" id="CHEBI:65315"/>
        <dbReference type="EC" id="5.4.99.27"/>
    </reaction>
</comment>
<dbReference type="InterPro" id="IPR042214">
    <property type="entry name" value="TruD_catalytic"/>
</dbReference>
<gene>
    <name evidence="4 6" type="primary">truD</name>
    <name evidence="6" type="ORF">D5R95_09330</name>
</gene>
<evidence type="ECO:0000256" key="2">
    <source>
        <dbReference type="ARBA" id="ARBA00022694"/>
    </source>
</evidence>
<evidence type="ECO:0000313" key="7">
    <source>
        <dbReference type="Proteomes" id="UP000284763"/>
    </source>
</evidence>
<dbReference type="SUPFAM" id="SSF55120">
    <property type="entry name" value="Pseudouridine synthase"/>
    <property type="match status" value="1"/>
</dbReference>
<sequence length="438" mass="49838">MKVYELEQKIGIECYFTTTSGTGGSLKQIIEDFEVNEVTNREEGKSGKYLILELKKHNWDTHHVIREISRRLRISQKRITFAGTKDKRAITTQKISISDLDASEIENINLKDIKLKVLGRSNRSVDLGDLIGNEFKITIRNIDLKEDELNTVLESITDEISESGGVPNYFGIQRFGSIRPITHLVGRELVKGDTESAALTYISKPFPNEPEDTVNARQFVADTMDFAQGLKTFPDHLRYERTMMHHLVTHPGDYEGAFLILPKNLRRMFIHAYQSYIYNKILSERIKQDLPFNRATVGDIVCFKNSDGFPDTSKTQKVTEKTIHGINNLLKRNRAFVTAPLIGSNTEFASETPGEIEQEIFKHTGTSQSNFANIPVEGLSSKGMRREILLQTIPKYEVDEDELNNGKLKVILNFKLPKGSYATTVLREYMKVNPLQMS</sequence>
<comment type="function">
    <text evidence="4">Could be responsible for synthesis of pseudouridine from uracil-13 in transfer RNAs.</text>
</comment>
<dbReference type="EC" id="5.4.99.27" evidence="4"/>
<dbReference type="InterPro" id="IPR011760">
    <property type="entry name" value="PsdUridine_synth_TruD_insert"/>
</dbReference>
<proteinExistence type="inferred from homology"/>
<dbReference type="InterPro" id="IPR020103">
    <property type="entry name" value="PsdUridine_synth_cat_dom_sf"/>
</dbReference>
<dbReference type="RefSeq" id="WP_259133229.1">
    <property type="nucleotide sequence ID" value="NZ_JANUCS010000001.1"/>
</dbReference>
<evidence type="ECO:0000256" key="3">
    <source>
        <dbReference type="ARBA" id="ARBA00023235"/>
    </source>
</evidence>
<evidence type="ECO:0000256" key="4">
    <source>
        <dbReference type="HAMAP-Rule" id="MF_01082"/>
    </source>
</evidence>
<dbReference type="NCBIfam" id="TIGR00094">
    <property type="entry name" value="tRNA_TruD_broad"/>
    <property type="match status" value="1"/>
</dbReference>
<name>A0A424YLD8_9EURY</name>
<protein>
    <recommendedName>
        <fullName evidence="4">Probable tRNA pseudouridine synthase D</fullName>
        <ecNumber evidence="4">5.4.99.27</ecNumber>
    </recommendedName>
    <alternativeName>
        <fullName evidence="4">tRNA pseudouridine(13) synthase</fullName>
    </alternativeName>
    <alternativeName>
        <fullName evidence="4">tRNA pseudouridylate synthase D</fullName>
    </alternativeName>
    <alternativeName>
        <fullName evidence="4">tRNA-uridine isomerase D</fullName>
    </alternativeName>
</protein>